<dbReference type="AlphaFoldDB" id="A0A8X6PM41"/>
<evidence type="ECO:0000313" key="2">
    <source>
        <dbReference type="EMBL" id="GFT73820.1"/>
    </source>
</evidence>
<dbReference type="Proteomes" id="UP000887013">
    <property type="component" value="Unassembled WGS sequence"/>
</dbReference>
<organism evidence="2 3">
    <name type="scientific">Nephila pilipes</name>
    <name type="common">Giant wood spider</name>
    <name type="synonym">Nephila maculata</name>
    <dbReference type="NCBI Taxonomy" id="299642"/>
    <lineage>
        <taxon>Eukaryota</taxon>
        <taxon>Metazoa</taxon>
        <taxon>Ecdysozoa</taxon>
        <taxon>Arthropoda</taxon>
        <taxon>Chelicerata</taxon>
        <taxon>Arachnida</taxon>
        <taxon>Araneae</taxon>
        <taxon>Araneomorphae</taxon>
        <taxon>Entelegynae</taxon>
        <taxon>Araneoidea</taxon>
        <taxon>Nephilidae</taxon>
        <taxon>Nephila</taxon>
    </lineage>
</organism>
<comment type="caution">
    <text evidence="2">The sequence shown here is derived from an EMBL/GenBank/DDBJ whole genome shotgun (WGS) entry which is preliminary data.</text>
</comment>
<sequence length="72" mass="8011">MNKSKRRPAEDQREPDHPHHPAAMIQAKGSPPIDPGTLNYVTCTDSQTGWIWGHSAPDPKQRGDSKPDMQLP</sequence>
<feature type="compositionally biased region" description="Basic and acidic residues" evidence="1">
    <location>
        <begin position="7"/>
        <end position="19"/>
    </location>
</feature>
<proteinExistence type="predicted"/>
<feature type="compositionally biased region" description="Polar residues" evidence="1">
    <location>
        <begin position="39"/>
        <end position="49"/>
    </location>
</feature>
<protein>
    <submittedName>
        <fullName evidence="2">Uncharacterized protein</fullName>
    </submittedName>
</protein>
<evidence type="ECO:0000256" key="1">
    <source>
        <dbReference type="SAM" id="MobiDB-lite"/>
    </source>
</evidence>
<dbReference type="EMBL" id="BMAW01070551">
    <property type="protein sequence ID" value="GFT73820.1"/>
    <property type="molecule type" value="Genomic_DNA"/>
</dbReference>
<gene>
    <name evidence="2" type="ORF">NPIL_165661</name>
</gene>
<evidence type="ECO:0000313" key="3">
    <source>
        <dbReference type="Proteomes" id="UP000887013"/>
    </source>
</evidence>
<name>A0A8X6PM41_NEPPI</name>
<feature type="compositionally biased region" description="Basic and acidic residues" evidence="1">
    <location>
        <begin position="57"/>
        <end position="72"/>
    </location>
</feature>
<keyword evidence="3" id="KW-1185">Reference proteome</keyword>
<accession>A0A8X6PM41</accession>
<feature type="region of interest" description="Disordered" evidence="1">
    <location>
        <begin position="1"/>
        <end position="72"/>
    </location>
</feature>
<reference evidence="2" key="1">
    <citation type="submission" date="2020-08" db="EMBL/GenBank/DDBJ databases">
        <title>Multicomponent nature underlies the extraordinary mechanical properties of spider dragline silk.</title>
        <authorList>
            <person name="Kono N."/>
            <person name="Nakamura H."/>
            <person name="Mori M."/>
            <person name="Yoshida Y."/>
            <person name="Ohtoshi R."/>
            <person name="Malay A.D."/>
            <person name="Moran D.A.P."/>
            <person name="Tomita M."/>
            <person name="Numata K."/>
            <person name="Arakawa K."/>
        </authorList>
    </citation>
    <scope>NUCLEOTIDE SEQUENCE</scope>
</reference>